<dbReference type="InterPro" id="IPR001650">
    <property type="entry name" value="Helicase_C-like"/>
</dbReference>
<dbReference type="Pfam" id="PF00176">
    <property type="entry name" value="SNF2-rel_dom"/>
    <property type="match status" value="1"/>
</dbReference>
<dbReference type="Gene3D" id="3.40.50.300">
    <property type="entry name" value="P-loop containing nucleotide triphosphate hydrolases"/>
    <property type="match status" value="1"/>
</dbReference>
<dbReference type="GO" id="GO:0004386">
    <property type="term" value="F:helicase activity"/>
    <property type="evidence" value="ECO:0007669"/>
    <property type="project" value="UniProtKB-KW"/>
</dbReference>
<comment type="caution">
    <text evidence="4">The sequence shown here is derived from an EMBL/GenBank/DDBJ whole genome shotgun (WGS) entry which is preliminary data.</text>
</comment>
<evidence type="ECO:0000313" key="5">
    <source>
        <dbReference type="Proteomes" id="UP001180825"/>
    </source>
</evidence>
<gene>
    <name evidence="4" type="ORF">J2X21_001859</name>
</gene>
<name>A0ABU2A6A3_9BURK</name>
<dbReference type="Proteomes" id="UP001180825">
    <property type="component" value="Unassembled WGS sequence"/>
</dbReference>
<dbReference type="PANTHER" id="PTHR10799">
    <property type="entry name" value="SNF2/RAD54 HELICASE FAMILY"/>
    <property type="match status" value="1"/>
</dbReference>
<feature type="compositionally biased region" description="Low complexity" evidence="2">
    <location>
        <begin position="1"/>
        <end position="15"/>
    </location>
</feature>
<accession>A0ABU2A6A3</accession>
<dbReference type="InterPro" id="IPR049730">
    <property type="entry name" value="SNF2/RAD54-like_C"/>
</dbReference>
<dbReference type="SUPFAM" id="SSF52540">
    <property type="entry name" value="P-loop containing nucleoside triphosphate hydrolases"/>
    <property type="match status" value="2"/>
</dbReference>
<keyword evidence="1" id="KW-0378">Hydrolase</keyword>
<evidence type="ECO:0000259" key="3">
    <source>
        <dbReference type="PROSITE" id="PS51194"/>
    </source>
</evidence>
<feature type="region of interest" description="Disordered" evidence="2">
    <location>
        <begin position="1"/>
        <end position="22"/>
    </location>
</feature>
<dbReference type="EMBL" id="JAVDXV010000003">
    <property type="protein sequence ID" value="MDR7332726.1"/>
    <property type="molecule type" value="Genomic_DNA"/>
</dbReference>
<organism evidence="4 5">
    <name type="scientific">Roseateles asaccharophilus</name>
    <dbReference type="NCBI Taxonomy" id="582607"/>
    <lineage>
        <taxon>Bacteria</taxon>
        <taxon>Pseudomonadati</taxon>
        <taxon>Pseudomonadota</taxon>
        <taxon>Betaproteobacteria</taxon>
        <taxon>Burkholderiales</taxon>
        <taxon>Sphaerotilaceae</taxon>
        <taxon>Roseateles</taxon>
    </lineage>
</organism>
<dbReference type="Gene3D" id="3.40.50.10810">
    <property type="entry name" value="Tandem AAA-ATPase domain"/>
    <property type="match status" value="1"/>
</dbReference>
<proteinExistence type="predicted"/>
<dbReference type="RefSeq" id="WP_310327636.1">
    <property type="nucleotide sequence ID" value="NZ_JAVDXV010000003.1"/>
</dbReference>
<evidence type="ECO:0000256" key="1">
    <source>
        <dbReference type="ARBA" id="ARBA00022801"/>
    </source>
</evidence>
<dbReference type="CDD" id="cd18793">
    <property type="entry name" value="SF2_C_SNF"/>
    <property type="match status" value="1"/>
</dbReference>
<dbReference type="PROSITE" id="PS51194">
    <property type="entry name" value="HELICASE_CTER"/>
    <property type="match status" value="1"/>
</dbReference>
<reference evidence="4 5" key="1">
    <citation type="submission" date="2023-07" db="EMBL/GenBank/DDBJ databases">
        <title>Sorghum-associated microbial communities from plants grown in Nebraska, USA.</title>
        <authorList>
            <person name="Schachtman D."/>
        </authorList>
    </citation>
    <scope>NUCLEOTIDE SEQUENCE [LARGE SCALE GENOMIC DNA]</scope>
    <source>
        <strain evidence="4 5">BE316</strain>
    </source>
</reference>
<keyword evidence="4" id="KW-0547">Nucleotide-binding</keyword>
<feature type="domain" description="Helicase C-terminal" evidence="3">
    <location>
        <begin position="436"/>
        <end position="588"/>
    </location>
</feature>
<protein>
    <submittedName>
        <fullName evidence="4">SNF2 family DNA or RNA helicase</fullName>
    </submittedName>
</protein>
<dbReference type="InterPro" id="IPR027417">
    <property type="entry name" value="P-loop_NTPase"/>
</dbReference>
<dbReference type="InterPro" id="IPR000330">
    <property type="entry name" value="SNF2_N"/>
</dbReference>
<dbReference type="Pfam" id="PF00271">
    <property type="entry name" value="Helicase_C"/>
    <property type="match status" value="1"/>
</dbReference>
<evidence type="ECO:0000313" key="4">
    <source>
        <dbReference type="EMBL" id="MDR7332726.1"/>
    </source>
</evidence>
<sequence length="610" mass="67067">MSATSASPAAASQAPRQRRNDDLADVVRDPTLGGTYVVPFSHVDPHAAMRAVRTALGGAAIRRSALGIHLKPQDAEALLAAEAALPFRWTEDARRFVANRARARATVPAVWDRVESLRSGGVAVAIAQLGNRKDLAALDGHQLVNVAAMTLPGSPGLCLFDEQGAGKTVSMIFAFDELVRRDEADFMLIAAPKSMLGEWPKDFGRFTDDTYQVRVLDGSRADKLRQLSAPADVLIANFETIVSMEAELEARIKQYGGRAVIAVDESFFIKSPDARRTMALRRLREWADRGFVLCGTPAPNSPSDVVQQFNFADFGYAFEGAELPEDREESLPVVQKLVDTRGLYIRNLKLNVLPDLPGKTFNRVSVEMEPRQHELYQQALKALVEELQQVSDEQFKRRITNFLAQRAALLQICSNPAGVAEDYDGTPAKLAALDGIIEQIVVQQREKVVIWSFYTGTIDLIMKRYGHLGAIRYDGTVSSVQERRDAVSKFQTDDQTMVMVANPAAAGAGLTLHRARFAVYESMSNQAAHYLQSLDRIHRRGQARPVEYIVLLCQGSIEEEEYSRLLRKEAAAQNLLGDVVEPPLERAAMLAETLALLQAGQGGNSVPIAT</sequence>
<keyword evidence="4" id="KW-0347">Helicase</keyword>
<keyword evidence="4" id="KW-0067">ATP-binding</keyword>
<evidence type="ECO:0000256" key="2">
    <source>
        <dbReference type="SAM" id="MobiDB-lite"/>
    </source>
</evidence>
<dbReference type="InterPro" id="IPR038718">
    <property type="entry name" value="SNF2-like_sf"/>
</dbReference>
<keyword evidence="5" id="KW-1185">Reference proteome</keyword>